<gene>
    <name evidence="4" type="ORF">OM960_13195</name>
</gene>
<dbReference type="InterPro" id="IPR001343">
    <property type="entry name" value="Hemolysn_Ca-bd"/>
</dbReference>
<accession>A0ABT3J4B9</accession>
<proteinExistence type="predicted"/>
<dbReference type="RefSeq" id="WP_264772274.1">
    <property type="nucleotide sequence ID" value="NZ_JAPDOG010000011.1"/>
</dbReference>
<dbReference type="Proteomes" id="UP001207582">
    <property type="component" value="Unassembled WGS sequence"/>
</dbReference>
<dbReference type="PANTHER" id="PTHR38340:SF1">
    <property type="entry name" value="S-LAYER PROTEIN"/>
    <property type="match status" value="1"/>
</dbReference>
<evidence type="ECO:0000313" key="4">
    <source>
        <dbReference type="EMBL" id="MCW3782541.1"/>
    </source>
</evidence>
<dbReference type="NCBIfam" id="NF041770">
    <property type="entry name" value="CFI_box_CTERM"/>
    <property type="match status" value="1"/>
</dbReference>
<name>A0ABT3J4B9_9RHOB</name>
<feature type="region of interest" description="Disordered" evidence="3">
    <location>
        <begin position="709"/>
        <end position="738"/>
    </location>
</feature>
<dbReference type="Gene3D" id="2.150.10.10">
    <property type="entry name" value="Serralysin-like metalloprotease, C-terminal"/>
    <property type="match status" value="2"/>
</dbReference>
<dbReference type="PRINTS" id="PR00313">
    <property type="entry name" value="CABNDNGRPT"/>
</dbReference>
<dbReference type="InterPro" id="IPR050557">
    <property type="entry name" value="RTX_toxin/Mannuronan_C5-epim"/>
</dbReference>
<keyword evidence="2" id="KW-0964">Secreted</keyword>
<comment type="caution">
    <text evidence="4">The sequence shown here is derived from an EMBL/GenBank/DDBJ whole genome shotgun (WGS) entry which is preliminary data.</text>
</comment>
<dbReference type="Pfam" id="PF00353">
    <property type="entry name" value="HemolysinCabind"/>
    <property type="match status" value="2"/>
</dbReference>
<dbReference type="InterPro" id="IPR018511">
    <property type="entry name" value="Hemolysin-typ_Ca-bd_CS"/>
</dbReference>
<comment type="subcellular location">
    <subcellularLocation>
        <location evidence="1">Secreted</location>
    </subcellularLocation>
</comment>
<evidence type="ECO:0008006" key="6">
    <source>
        <dbReference type="Google" id="ProtNLM"/>
    </source>
</evidence>
<reference evidence="4 5" key="1">
    <citation type="submission" date="2022-10" db="EMBL/GenBank/DDBJ databases">
        <title>Defluviimonas sp. CAU 1641 isolated from mud.</title>
        <authorList>
            <person name="Kim W."/>
        </authorList>
    </citation>
    <scope>NUCLEOTIDE SEQUENCE [LARGE SCALE GENOMIC DNA]</scope>
    <source>
        <strain evidence="4 5">CAU 1641</strain>
    </source>
</reference>
<dbReference type="SUPFAM" id="SSF51120">
    <property type="entry name" value="beta-Roll"/>
    <property type="match status" value="2"/>
</dbReference>
<dbReference type="SUPFAM" id="SSF51445">
    <property type="entry name" value="(Trans)glycosidases"/>
    <property type="match status" value="1"/>
</dbReference>
<dbReference type="Gene3D" id="3.20.20.80">
    <property type="entry name" value="Glycosidases"/>
    <property type="match status" value="1"/>
</dbReference>
<dbReference type="PANTHER" id="PTHR38340">
    <property type="entry name" value="S-LAYER PROTEIN"/>
    <property type="match status" value="1"/>
</dbReference>
<dbReference type="EMBL" id="JAPDOG010000011">
    <property type="protein sequence ID" value="MCW3782541.1"/>
    <property type="molecule type" value="Genomic_DNA"/>
</dbReference>
<evidence type="ECO:0000313" key="5">
    <source>
        <dbReference type="Proteomes" id="UP001207582"/>
    </source>
</evidence>
<dbReference type="PROSITE" id="PS00330">
    <property type="entry name" value="HEMOLYSIN_CALCIUM"/>
    <property type="match status" value="2"/>
</dbReference>
<evidence type="ECO:0000256" key="3">
    <source>
        <dbReference type="SAM" id="MobiDB-lite"/>
    </source>
</evidence>
<dbReference type="InterPro" id="IPR049886">
    <property type="entry name" value="CFI_box_CTERM_dom"/>
</dbReference>
<dbReference type="InterPro" id="IPR017853">
    <property type="entry name" value="GH"/>
</dbReference>
<sequence>MTITQRHFGGHLVLDKDMIDDGGPYQRFSDQMEMSSYRYPGGGVTEVLSLKDGSWDAIFGPPGEQGDPDRVVTVSEAFDFAAERGAAIRFVLPTEHFLTEGAFGERFPDPAAIDEMMTRVDEMLRGVYGKVTIETFEIGNEYWFAQSRMTAQEYGRIANHMAKELQDHLDAYRAELGAAAASWDEPAIAVQSGAFWKTGVDETKMIIDELDAEARAAIDVAVAHNYPDNFDEAGNRDRMFAALAQFKTAPGFSDVESYISEWNIYRLGDDKGLLHASSLIETFDTMVEHDVDLASVWGTQYKALQTRLAYMSNNAWDGVAPEDVKTWLTPAGEVYRMMSRSLVGTDIVDKPFAEAISGADPATLSTHAYAGDGKVVVFISSRSAETIDLDVDLGKLAPGYGHLWAERLGVIDNPATGSTNEGDPASHLSRPYVETLNQDEIVSAGGAFRLQPYEILRLEFSTEVRDLRMEGQDQVVDPAANYDDHLAGWLGNDTLRGHFGNDRLEGMEGRDILDGGEGGDTLLGGAGSDILLSGDGEDRAEGGAGSDILIGEAGKNLLLGGAGTDLLFALGGANTLTGGAEENHFLVSAESDTVITDFDFDTGSSLSFLGRYDDAAEVMSRTEAADWTGSGSASDLVIHHDEGWVTVLLGAAGRMGDLEAHLFDAMPDETRLAIIGGVLGDQTTGQVEEFSTALGTNLADLDLQISGVLPDPGIVSPPPDAGPAPEDDPENEKDDDKNADAAADASCFVATASYGDPRHPDVAFLRGFRDRVLLPHPAGRMLLRLYWIVGPELARHVRADGGSGAAFRRIIAGLVRILKNA</sequence>
<dbReference type="InterPro" id="IPR011049">
    <property type="entry name" value="Serralysin-like_metalloprot_C"/>
</dbReference>
<keyword evidence="5" id="KW-1185">Reference proteome</keyword>
<organism evidence="4 5">
    <name type="scientific">Defluviimonas salinarum</name>
    <dbReference type="NCBI Taxonomy" id="2992147"/>
    <lineage>
        <taxon>Bacteria</taxon>
        <taxon>Pseudomonadati</taxon>
        <taxon>Pseudomonadota</taxon>
        <taxon>Alphaproteobacteria</taxon>
        <taxon>Rhodobacterales</taxon>
        <taxon>Paracoccaceae</taxon>
        <taxon>Albidovulum</taxon>
    </lineage>
</organism>
<evidence type="ECO:0000256" key="2">
    <source>
        <dbReference type="ARBA" id="ARBA00022525"/>
    </source>
</evidence>
<evidence type="ECO:0000256" key="1">
    <source>
        <dbReference type="ARBA" id="ARBA00004613"/>
    </source>
</evidence>
<protein>
    <recommendedName>
        <fullName evidence="6">Calcium-binding protein</fullName>
    </recommendedName>
</protein>